<proteinExistence type="predicted"/>
<dbReference type="Proteomes" id="UP000321479">
    <property type="component" value="Chromosome"/>
</dbReference>
<protein>
    <submittedName>
        <fullName evidence="1">Uncharacterized protein</fullName>
    </submittedName>
</protein>
<evidence type="ECO:0000313" key="1">
    <source>
        <dbReference type="EMBL" id="QEC62399.1"/>
    </source>
</evidence>
<accession>A0A5B8UU21</accession>
<evidence type="ECO:0000313" key="2">
    <source>
        <dbReference type="Proteomes" id="UP000321479"/>
    </source>
</evidence>
<organism evidence="1 2">
    <name type="scientific">Mucilaginibacter ginsenosidivorans</name>
    <dbReference type="NCBI Taxonomy" id="398053"/>
    <lineage>
        <taxon>Bacteria</taxon>
        <taxon>Pseudomonadati</taxon>
        <taxon>Bacteroidota</taxon>
        <taxon>Sphingobacteriia</taxon>
        <taxon>Sphingobacteriales</taxon>
        <taxon>Sphingobacteriaceae</taxon>
        <taxon>Mucilaginibacter</taxon>
    </lineage>
</organism>
<dbReference type="AlphaFoldDB" id="A0A5B8UU21"/>
<dbReference type="OrthoDB" id="9940093at2"/>
<name>A0A5B8UU21_9SPHI</name>
<reference evidence="1 2" key="1">
    <citation type="journal article" date="2017" name="Curr. Microbiol.">
        <title>Mucilaginibacter ginsenosidivorans sp. nov., Isolated from Soil of Ginseng Field.</title>
        <authorList>
            <person name="Kim M.M."/>
            <person name="Siddiqi M.Z."/>
            <person name="Im W.T."/>
        </authorList>
    </citation>
    <scope>NUCLEOTIDE SEQUENCE [LARGE SCALE GENOMIC DNA]</scope>
    <source>
        <strain evidence="1 2">Gsoil 3017</strain>
    </source>
</reference>
<dbReference type="RefSeq" id="WP_147030976.1">
    <property type="nucleotide sequence ID" value="NZ_CP042436.1"/>
</dbReference>
<dbReference type="KEGG" id="mgin:FRZ54_07310"/>
<keyword evidence="2" id="KW-1185">Reference proteome</keyword>
<sequence>MKIQEMFDALGLTIETVNQLIADMKLYNFQHPEKPMSLINLDADIDTVAMSQMPLIGRAIAKERGREFLDEEKKQPLHFDTNAMRYGFLEVAKYYDTEHLFQ</sequence>
<dbReference type="EMBL" id="CP042436">
    <property type="protein sequence ID" value="QEC62399.1"/>
    <property type="molecule type" value="Genomic_DNA"/>
</dbReference>
<gene>
    <name evidence="1" type="ORF">FRZ54_07310</name>
</gene>